<sequence length="212" mass="21917">MMRHQCCAVDVDSDQWLWLGFLMCWEVEDDDVATYIVRTENFKDFGVDRSSLSNLGVKKSLSTNQSLIQSCGVWGLLVVIGLSGVCGLLVVIGLSGVCGLLVVIGLSGMCDLLVAIGLSGVCGLLVVIGLSGMCDLLVAIGLSGVCGLLVVIGLSGVCDLLVAIGLSGVCGLSVAIDLSGLWPLSSAQSGTSTRSGTNTWPLSGMCENVRRS</sequence>
<dbReference type="Proteomes" id="UP000053144">
    <property type="component" value="Chromosome 11"/>
</dbReference>
<evidence type="ECO:0000256" key="2">
    <source>
        <dbReference type="SAM" id="Phobius"/>
    </source>
</evidence>
<feature type="transmembrane region" description="Helical" evidence="2">
    <location>
        <begin position="112"/>
        <end position="130"/>
    </location>
</feature>
<keyword evidence="2" id="KW-0472">Membrane</keyword>
<proteinExistence type="predicted"/>
<keyword evidence="2" id="KW-0812">Transmembrane</keyword>
<name>A0A0L9VS98_PHAAN</name>
<evidence type="ECO:0000313" key="4">
    <source>
        <dbReference type="Proteomes" id="UP000053144"/>
    </source>
</evidence>
<feature type="region of interest" description="Disordered" evidence="1">
    <location>
        <begin position="188"/>
        <end position="212"/>
    </location>
</feature>
<gene>
    <name evidence="3" type="ORF">LR48_Vigan11g096800</name>
</gene>
<feature type="compositionally biased region" description="Polar residues" evidence="1">
    <location>
        <begin position="188"/>
        <end position="201"/>
    </location>
</feature>
<dbReference type="STRING" id="3914.A0A0L9VS98"/>
<organism evidence="3 4">
    <name type="scientific">Phaseolus angularis</name>
    <name type="common">Azuki bean</name>
    <name type="synonym">Vigna angularis</name>
    <dbReference type="NCBI Taxonomy" id="3914"/>
    <lineage>
        <taxon>Eukaryota</taxon>
        <taxon>Viridiplantae</taxon>
        <taxon>Streptophyta</taxon>
        <taxon>Embryophyta</taxon>
        <taxon>Tracheophyta</taxon>
        <taxon>Spermatophyta</taxon>
        <taxon>Magnoliopsida</taxon>
        <taxon>eudicotyledons</taxon>
        <taxon>Gunneridae</taxon>
        <taxon>Pentapetalae</taxon>
        <taxon>rosids</taxon>
        <taxon>fabids</taxon>
        <taxon>Fabales</taxon>
        <taxon>Fabaceae</taxon>
        <taxon>Papilionoideae</taxon>
        <taxon>50 kb inversion clade</taxon>
        <taxon>NPAAA clade</taxon>
        <taxon>indigoferoid/millettioid clade</taxon>
        <taxon>Phaseoleae</taxon>
        <taxon>Vigna</taxon>
    </lineage>
</organism>
<reference evidence="4" key="1">
    <citation type="journal article" date="2015" name="Proc. Natl. Acad. Sci. U.S.A.">
        <title>Genome sequencing of adzuki bean (Vigna angularis) provides insight into high starch and low fat accumulation and domestication.</title>
        <authorList>
            <person name="Yang K."/>
            <person name="Tian Z."/>
            <person name="Chen C."/>
            <person name="Luo L."/>
            <person name="Zhao B."/>
            <person name="Wang Z."/>
            <person name="Yu L."/>
            <person name="Li Y."/>
            <person name="Sun Y."/>
            <person name="Li W."/>
            <person name="Chen Y."/>
            <person name="Li Y."/>
            <person name="Zhang Y."/>
            <person name="Ai D."/>
            <person name="Zhao J."/>
            <person name="Shang C."/>
            <person name="Ma Y."/>
            <person name="Wu B."/>
            <person name="Wang M."/>
            <person name="Gao L."/>
            <person name="Sun D."/>
            <person name="Zhang P."/>
            <person name="Guo F."/>
            <person name="Wang W."/>
            <person name="Li Y."/>
            <person name="Wang J."/>
            <person name="Varshney R.K."/>
            <person name="Wang J."/>
            <person name="Ling H.Q."/>
            <person name="Wan P."/>
        </authorList>
    </citation>
    <scope>NUCLEOTIDE SEQUENCE</scope>
    <source>
        <strain evidence="4">cv. Jingnong 6</strain>
    </source>
</reference>
<protein>
    <submittedName>
        <fullName evidence="3">Uncharacterized protein</fullName>
    </submittedName>
</protein>
<keyword evidence="2" id="KW-1133">Transmembrane helix</keyword>
<evidence type="ECO:0000256" key="1">
    <source>
        <dbReference type="SAM" id="MobiDB-lite"/>
    </source>
</evidence>
<feature type="transmembrane region" description="Helical" evidence="2">
    <location>
        <begin position="160"/>
        <end position="184"/>
    </location>
</feature>
<feature type="transmembrane region" description="Helical" evidence="2">
    <location>
        <begin position="137"/>
        <end position="154"/>
    </location>
</feature>
<dbReference type="AlphaFoldDB" id="A0A0L9VS98"/>
<accession>A0A0L9VS98</accession>
<feature type="transmembrane region" description="Helical" evidence="2">
    <location>
        <begin position="73"/>
        <end position="106"/>
    </location>
</feature>
<dbReference type="EMBL" id="CM003381">
    <property type="protein sequence ID" value="KOM57935.1"/>
    <property type="molecule type" value="Genomic_DNA"/>
</dbReference>
<evidence type="ECO:0000313" key="3">
    <source>
        <dbReference type="EMBL" id="KOM57935.1"/>
    </source>
</evidence>
<dbReference type="Gramene" id="KOM57935">
    <property type="protein sequence ID" value="KOM57935"/>
    <property type="gene ID" value="LR48_Vigan11g096800"/>
</dbReference>